<dbReference type="HOGENOM" id="CLU_139732_0_0_14"/>
<dbReference type="KEGG" id="mhf:MHF_0419"/>
<dbReference type="Proteomes" id="UP000007952">
    <property type="component" value="Chromosome"/>
</dbReference>
<proteinExistence type="predicted"/>
<gene>
    <name evidence="1" type="ordered locus">MHF_0419</name>
</gene>
<evidence type="ECO:0000313" key="2">
    <source>
        <dbReference type="Proteomes" id="UP000007952"/>
    </source>
</evidence>
<dbReference type="AlphaFoldDB" id="F6FH90"/>
<evidence type="ECO:0000313" key="1">
    <source>
        <dbReference type="EMBL" id="AEG72695.1"/>
    </source>
</evidence>
<protein>
    <submittedName>
        <fullName evidence="1">Uncharacterized protein</fullName>
    </submittedName>
</protein>
<reference evidence="1 2" key="1">
    <citation type="journal article" date="2011" name="J. Bacteriol.">
        <title>Complete genome sequences of two hemotropic Mycoplasmas, Mycoplasma haemofelis strain Ohio2 and Mycoplasma suis strain Illinois.</title>
        <authorList>
            <person name="Messick J.B."/>
            <person name="Santos A.P."/>
            <person name="Guimaraes A.M."/>
        </authorList>
    </citation>
    <scope>NUCLEOTIDE SEQUENCE [LARGE SCALE GENOMIC DNA]</scope>
    <source>
        <strain evidence="1 2">Ohio2</strain>
    </source>
</reference>
<dbReference type="EMBL" id="CP002808">
    <property type="protein sequence ID" value="AEG72695.1"/>
    <property type="molecule type" value="Genomic_DNA"/>
</dbReference>
<name>F6FH90_MYCHI</name>
<sequence length="140" mass="15753">MGMVAIPMFEKRMECDQARPEESMPKLPVIGSIVVVGGTAGVGGLAWESSKPSNKIALASNIKKPLSIKKCHLFSIVQTSNRTVKLEDESAFRKRVIDEEFWKKVDRDCGTKEKIYVAYRNQKWVYEEGDQTGTWNVTPS</sequence>
<organism evidence="1 2">
    <name type="scientific">Mycoplasma haemofelis (strain Ohio2)</name>
    <dbReference type="NCBI Taxonomy" id="859194"/>
    <lineage>
        <taxon>Bacteria</taxon>
        <taxon>Bacillati</taxon>
        <taxon>Mycoplasmatota</taxon>
        <taxon>Mollicutes</taxon>
        <taxon>Mycoplasmataceae</taxon>
        <taxon>Mycoplasma</taxon>
    </lineage>
</organism>
<dbReference type="STRING" id="859194.MHF_0419"/>
<accession>F6FH90</accession>
<reference key="2">
    <citation type="submission" date="2011-05" db="EMBL/GenBank/DDBJ databases">
        <title>The Genome of Mycoplasma haemofelis Strain Ohio2, a pathogenic hemoplasma of the cat.</title>
        <authorList>
            <person name="Santos A.P."/>
            <person name="Guimaraes A.M.S."/>
            <person name="SanMiguel P.J."/>
            <person name="Martin S.W."/>
            <person name="Messick J.B."/>
        </authorList>
    </citation>
    <scope>NUCLEOTIDE SEQUENCE</scope>
    <source>
        <strain>Ohio2</strain>
    </source>
</reference>